<gene>
    <name evidence="3" type="ORF">DRW42_28130</name>
</gene>
<evidence type="ECO:0000313" key="3">
    <source>
        <dbReference type="EMBL" id="RBQ01911.1"/>
    </source>
</evidence>
<dbReference type="RefSeq" id="WP_113952193.1">
    <property type="nucleotide sequence ID" value="NZ_QNQU01000052.1"/>
</dbReference>
<protein>
    <recommendedName>
        <fullName evidence="5">Ig-like domain-containing protein</fullName>
    </recommendedName>
</protein>
<accession>A0A366KJN6</accession>
<dbReference type="InterPro" id="IPR013320">
    <property type="entry name" value="ConA-like_dom_sf"/>
</dbReference>
<dbReference type="OrthoDB" id="5726170at2"/>
<evidence type="ECO:0008006" key="5">
    <source>
        <dbReference type="Google" id="ProtNLM"/>
    </source>
</evidence>
<dbReference type="Gene3D" id="2.60.120.200">
    <property type="match status" value="1"/>
</dbReference>
<keyword evidence="2" id="KW-0472">Membrane</keyword>
<dbReference type="AlphaFoldDB" id="A0A366KJN6"/>
<evidence type="ECO:0000256" key="2">
    <source>
        <dbReference type="SAM" id="Phobius"/>
    </source>
</evidence>
<comment type="caution">
    <text evidence="3">The sequence shown here is derived from an EMBL/GenBank/DDBJ whole genome shotgun (WGS) entry which is preliminary data.</text>
</comment>
<feature type="compositionally biased region" description="Polar residues" evidence="1">
    <location>
        <begin position="599"/>
        <end position="612"/>
    </location>
</feature>
<sequence>MNKNLLSSCIPARNFSRTNIDLTENFTKYFLQFICFVFFVFFLGIKASYGQFTINENFRNSTANGVILGDKATLTSGLFDPAGNGWLRLTGASNNQKGYAYVNKSFPSTLGVLIDFEYKTWRNVADANGGADGIGVFLFDATSTFSLGGYGGSLGYAPNSSAGTPTGLAGGYVGIALDEYGNFSNSTEGRVGGPGETPNSIVLRGPTTTDPATTNPYLSGFQLNSSRSADEIDYNTVTSTRPTDASFYRRVQIQITPEGGQYRIIVRWAKTKGGTFTQLLNYLTTQAPPAQLKLGFAASTGGSLNFHEIRNLLVTTPGNLRAVKSVDTDYIITGSDTPVNYTLSIINDTNAPLSDIILNDILKDGSGNIIPTSSFGITSIAYSGFGAATANTSMPTTSASSNSFDAKFNMTANSTGTITVIGTWKAGAPIPAGGTLLNTVNVTPTDITDQDLENNTSTVSVPVYSSAPTSSNGIDLTIKAQADPACLNPTTGNKFSFQVSNIGTATTTNGTGGAARVTKVTYVIPTGYTFTQAATDYSGWGRTAITNGYVFDRSDLLAAGSVYDPISFTLIPPAGTTSYTATASVTYTTTGGANREGDSSTSLTGNQGNNTASYTLNSAPAQPTITTPSNVTTVCSGSTVVLTSSSTSGNQWYKNGTLIAGETNQTYTATTSGSYTVTVSNGSCTSLASAAKVITIQNAVNAGTIGSNQTICSGSAPATFTSTAAGTGSGTITYRWESATTNTNASFAAISNSNSPTYISGVLNTTTYFRRVTISTQNGVVCEGVSSVITVTVNSLPTATISGTTTICSGSGTNITFSGTANAVVTYTINGGTNQTVTLSAAGTATVATGNITTNRTYALVGVATGTGVIPSCSNTATGSAVVTVNSLPTATISGTTTICSGSGTNITISGTANAVVTYTINGGTNQTVTLSAAGTATLATGNLTANTTYALVGVATGTGVTPSCSNTATGSAVVTVNSLPTATISGTTTICSGSGTNITFSGTANAVVTYTINGGTNQTVTLSAAGTATVATGNITTNRTYALVGVATGTGVTPSCSNTATGSAVVTVNSLPTATISGTTTICSGSGTNITISGTANAVVTYTINGGTNQTVTLSAAGTATLATGNLTANTTYALVGVATGTGVTPSCS</sequence>
<proteinExistence type="predicted"/>
<keyword evidence="4" id="KW-1185">Reference proteome</keyword>
<name>A0A366KJN6_9SPHI</name>
<dbReference type="GO" id="GO:0004553">
    <property type="term" value="F:hydrolase activity, hydrolyzing O-glycosyl compounds"/>
    <property type="evidence" value="ECO:0007669"/>
    <property type="project" value="UniProtKB-ARBA"/>
</dbReference>
<feature type="transmembrane region" description="Helical" evidence="2">
    <location>
        <begin position="29"/>
        <end position="49"/>
    </location>
</feature>
<feature type="region of interest" description="Disordered" evidence="1">
    <location>
        <begin position="590"/>
        <end position="612"/>
    </location>
</feature>
<dbReference type="EMBL" id="QNQU01000052">
    <property type="protein sequence ID" value="RBQ01911.1"/>
    <property type="molecule type" value="Genomic_DNA"/>
</dbReference>
<dbReference type="SUPFAM" id="SSF49899">
    <property type="entry name" value="Concanavalin A-like lectins/glucanases"/>
    <property type="match status" value="1"/>
</dbReference>
<evidence type="ECO:0000256" key="1">
    <source>
        <dbReference type="SAM" id="MobiDB-lite"/>
    </source>
</evidence>
<dbReference type="InterPro" id="IPR013783">
    <property type="entry name" value="Ig-like_fold"/>
</dbReference>
<dbReference type="Proteomes" id="UP000252081">
    <property type="component" value="Unassembled WGS sequence"/>
</dbReference>
<reference evidence="3 4" key="1">
    <citation type="submission" date="2018-07" db="EMBL/GenBank/DDBJ databases">
        <title>A draft genome of a endophytic bacteria, a new species of Pedobacter.</title>
        <authorList>
            <person name="Zhang Z.D."/>
            <person name="Chen Z.J."/>
        </authorList>
    </citation>
    <scope>NUCLEOTIDE SEQUENCE [LARGE SCALE GENOMIC DNA]</scope>
    <source>
        <strain evidence="3 4">RS10</strain>
    </source>
</reference>
<dbReference type="GO" id="GO:0005975">
    <property type="term" value="P:carbohydrate metabolic process"/>
    <property type="evidence" value="ECO:0007669"/>
    <property type="project" value="UniProtKB-ARBA"/>
</dbReference>
<keyword evidence="2" id="KW-1133">Transmembrane helix</keyword>
<organism evidence="3 4">
    <name type="scientific">Pedobacter miscanthi</name>
    <dbReference type="NCBI Taxonomy" id="2259170"/>
    <lineage>
        <taxon>Bacteria</taxon>
        <taxon>Pseudomonadati</taxon>
        <taxon>Bacteroidota</taxon>
        <taxon>Sphingobacteriia</taxon>
        <taxon>Sphingobacteriales</taxon>
        <taxon>Sphingobacteriaceae</taxon>
        <taxon>Pedobacter</taxon>
    </lineage>
</organism>
<evidence type="ECO:0000313" key="4">
    <source>
        <dbReference type="Proteomes" id="UP000252081"/>
    </source>
</evidence>
<feature type="non-terminal residue" evidence="3">
    <location>
        <position position="1150"/>
    </location>
</feature>
<keyword evidence="2" id="KW-0812">Transmembrane</keyword>
<dbReference type="Gene3D" id="2.60.40.10">
    <property type="entry name" value="Immunoglobulins"/>
    <property type="match status" value="1"/>
</dbReference>